<dbReference type="AlphaFoldDB" id="A0A444YIE7"/>
<name>A0A444YIE7_ARAHY</name>
<reference evidence="3 4" key="1">
    <citation type="submission" date="2019-01" db="EMBL/GenBank/DDBJ databases">
        <title>Sequencing of cultivated peanut Arachis hypogaea provides insights into genome evolution and oil improvement.</title>
        <authorList>
            <person name="Chen X."/>
        </authorList>
    </citation>
    <scope>NUCLEOTIDE SEQUENCE [LARGE SCALE GENOMIC DNA]</scope>
    <source>
        <strain evidence="4">cv. Fuhuasheng</strain>
        <tissue evidence="3">Leaves</tissue>
    </source>
</reference>
<gene>
    <name evidence="3" type="ORF">Ahy_B06g080593</name>
</gene>
<feature type="compositionally biased region" description="Polar residues" evidence="1">
    <location>
        <begin position="127"/>
        <end position="136"/>
    </location>
</feature>
<proteinExistence type="predicted"/>
<comment type="caution">
    <text evidence="3">The sequence shown here is derived from an EMBL/GenBank/DDBJ whole genome shotgun (WGS) entry which is preliminary data.</text>
</comment>
<evidence type="ECO:0000259" key="2">
    <source>
        <dbReference type="Pfam" id="PF26130"/>
    </source>
</evidence>
<dbReference type="InterPro" id="IPR058594">
    <property type="entry name" value="PB1-like_dom_pln"/>
</dbReference>
<keyword evidence="4" id="KW-1185">Reference proteome</keyword>
<evidence type="ECO:0000256" key="1">
    <source>
        <dbReference type="SAM" id="MobiDB-lite"/>
    </source>
</evidence>
<dbReference type="EMBL" id="SDMP01000016">
    <property type="protein sequence ID" value="RYR01730.1"/>
    <property type="molecule type" value="Genomic_DNA"/>
</dbReference>
<sequence>MGNFNLTVYHGGRFGYDKGILQYIRGQKTLIEDVENDYWSYKDPTAEWLEEDLKLFAIDRDTLEMCRIAELRSHVEMYVVHEVDEGECFSKVGYVDVGGRIGKNPRNQLVVYEGQQGKQVQYNNVQQASEGDNVNPNVAAKNARNESNSNNDSNDEEFVPSYLEVDRVDDVHFTDNEEEYDDDSGFEGLTDVKDDSGVDKGKMVVNADFSDDESFNSDELDLEYEVGDGEEEDEYERRRYPIHKDIKDMSSYKWEVKNVFVLKEEFKDTVTVYAIQTRRGIRYAKFDLDCPFWLYAAKIGDETTWQLRSINFKHTCGQARRVGIIHTLWLSKTFKKKVEHNPKVKINELVNKA</sequence>
<dbReference type="Pfam" id="PF26130">
    <property type="entry name" value="PB1-like"/>
    <property type="match status" value="1"/>
</dbReference>
<evidence type="ECO:0000313" key="4">
    <source>
        <dbReference type="Proteomes" id="UP000289738"/>
    </source>
</evidence>
<evidence type="ECO:0000313" key="3">
    <source>
        <dbReference type="EMBL" id="RYR01730.1"/>
    </source>
</evidence>
<dbReference type="Proteomes" id="UP000289738">
    <property type="component" value="Chromosome B06"/>
</dbReference>
<accession>A0A444YIE7</accession>
<organism evidence="3 4">
    <name type="scientific">Arachis hypogaea</name>
    <name type="common">Peanut</name>
    <dbReference type="NCBI Taxonomy" id="3818"/>
    <lineage>
        <taxon>Eukaryota</taxon>
        <taxon>Viridiplantae</taxon>
        <taxon>Streptophyta</taxon>
        <taxon>Embryophyta</taxon>
        <taxon>Tracheophyta</taxon>
        <taxon>Spermatophyta</taxon>
        <taxon>Magnoliopsida</taxon>
        <taxon>eudicotyledons</taxon>
        <taxon>Gunneridae</taxon>
        <taxon>Pentapetalae</taxon>
        <taxon>rosids</taxon>
        <taxon>fabids</taxon>
        <taxon>Fabales</taxon>
        <taxon>Fabaceae</taxon>
        <taxon>Papilionoideae</taxon>
        <taxon>50 kb inversion clade</taxon>
        <taxon>dalbergioids sensu lato</taxon>
        <taxon>Dalbergieae</taxon>
        <taxon>Pterocarpus clade</taxon>
        <taxon>Arachis</taxon>
    </lineage>
</organism>
<feature type="domain" description="PB1-like" evidence="2">
    <location>
        <begin position="3"/>
        <end position="43"/>
    </location>
</feature>
<feature type="region of interest" description="Disordered" evidence="1">
    <location>
        <begin position="127"/>
        <end position="157"/>
    </location>
</feature>
<protein>
    <recommendedName>
        <fullName evidence="2">PB1-like domain-containing protein</fullName>
    </recommendedName>
</protein>